<protein>
    <submittedName>
        <fullName evidence="2">Uncharacterized protein</fullName>
    </submittedName>
</protein>
<dbReference type="AlphaFoldDB" id="A0A1J8QZD9"/>
<proteinExistence type="predicted"/>
<feature type="region of interest" description="Disordered" evidence="1">
    <location>
        <begin position="267"/>
        <end position="302"/>
    </location>
</feature>
<evidence type="ECO:0000256" key="1">
    <source>
        <dbReference type="SAM" id="MobiDB-lite"/>
    </source>
</evidence>
<comment type="caution">
    <text evidence="2">The sequence shown here is derived from an EMBL/GenBank/DDBJ whole genome shotgun (WGS) entry which is preliminary data.</text>
</comment>
<gene>
    <name evidence="2" type="ORF">AZE42_05234</name>
</gene>
<evidence type="ECO:0000313" key="2">
    <source>
        <dbReference type="EMBL" id="OJA18856.1"/>
    </source>
</evidence>
<feature type="compositionally biased region" description="Polar residues" evidence="1">
    <location>
        <begin position="267"/>
        <end position="285"/>
    </location>
</feature>
<name>A0A1J8QZD9_9AGAM</name>
<accession>A0A1J8QZD9</accession>
<sequence length="454" mass="49758">MPLVWPGVFGSEVKVAAGSGFTALPEPHLKNFLEKFHDKLTSMLPSTPALTLESLPVELLLRTISEVVISSTRPDHKPQQFLPSPGTTKTGWRDRIPTGIHAVSLTSRHLHSLANVVLYRTVVLDREKDILLFGRTVNGARDASRSGRTGDVAITLAFLQDVVKRLAITYAPMCTDPAYMLTLRKPNMKVSNSDISTILTACSGARTIAIPSQWAIVLRDIRKTAEGLESGDVPTVPTLTELLLSSYVDLVKTACAIPPIAQWRPSAPSTPVHSLPATPSGTRPSSPDHMQRRDSASTPNSPSRASIFGYITHLRIAEPAYAWYSPLAFLKVFPSLTHIVLPRRAHANIENDELFMEDVKAILREPRVQVIVIAIFPQIQVGTDKEQGVDHDVSVSLDIKNSTIWLAAEELGKGDGRLFVVNAHMGSWRKDWQGPGVVASPEGPANWWRKVLNA</sequence>
<evidence type="ECO:0000313" key="3">
    <source>
        <dbReference type="Proteomes" id="UP000183567"/>
    </source>
</evidence>
<organism evidence="2 3">
    <name type="scientific">Rhizopogon vesiculosus</name>
    <dbReference type="NCBI Taxonomy" id="180088"/>
    <lineage>
        <taxon>Eukaryota</taxon>
        <taxon>Fungi</taxon>
        <taxon>Dikarya</taxon>
        <taxon>Basidiomycota</taxon>
        <taxon>Agaricomycotina</taxon>
        <taxon>Agaricomycetes</taxon>
        <taxon>Agaricomycetidae</taxon>
        <taxon>Boletales</taxon>
        <taxon>Suillineae</taxon>
        <taxon>Rhizopogonaceae</taxon>
        <taxon>Rhizopogon</taxon>
    </lineage>
</organism>
<keyword evidence="3" id="KW-1185">Reference proteome</keyword>
<dbReference type="Proteomes" id="UP000183567">
    <property type="component" value="Unassembled WGS sequence"/>
</dbReference>
<reference evidence="2 3" key="1">
    <citation type="submission" date="2016-03" db="EMBL/GenBank/DDBJ databases">
        <title>Comparative genomics of the ectomycorrhizal sister species Rhizopogon vinicolor and Rhizopogon vesiculosus (Basidiomycota: Boletales) reveals a divergence of the mating type B locus.</title>
        <authorList>
            <person name="Mujic A.B."/>
            <person name="Kuo A."/>
            <person name="Tritt A."/>
            <person name="Lipzen A."/>
            <person name="Chen C."/>
            <person name="Johnson J."/>
            <person name="Sharma A."/>
            <person name="Barry K."/>
            <person name="Grigoriev I.V."/>
            <person name="Spatafora J.W."/>
        </authorList>
    </citation>
    <scope>NUCLEOTIDE SEQUENCE [LARGE SCALE GENOMIC DNA]</scope>
    <source>
        <strain evidence="2 3">AM-OR11-056</strain>
    </source>
</reference>
<dbReference type="OrthoDB" id="3259136at2759"/>
<dbReference type="EMBL" id="LVVM01001304">
    <property type="protein sequence ID" value="OJA18856.1"/>
    <property type="molecule type" value="Genomic_DNA"/>
</dbReference>